<dbReference type="SUPFAM" id="SSF58038">
    <property type="entry name" value="SNARE fusion complex"/>
    <property type="match status" value="2"/>
</dbReference>
<dbReference type="GO" id="GO:0098793">
    <property type="term" value="C:presynapse"/>
    <property type="evidence" value="ECO:0007669"/>
    <property type="project" value="GOC"/>
</dbReference>
<sequence>MNGREISDEEFLRGRGRPQNPASPNVESRQQELLRARREIEERTLDSSHRSLGLLYESEKVGIATAEELNRQKDQLKSTERRLDDINSTLTQSERHLQGAKSVLGGIMNYFSGRNSRAAPTSSSGTNHSNNNRKKPPPPEMSPPISTTSSSHNPASLRTSQHPPIYYNGNNSEQILNRNLDEMSVGLSRLKQLAHGLNKEMDEHNDIIDRIDDGVAKNSWRIEKQNKDMNKLLKK</sequence>
<dbReference type="PROSITE" id="PS50192">
    <property type="entry name" value="T_SNARE"/>
    <property type="match status" value="1"/>
</dbReference>
<dbReference type="EMBL" id="HG994580">
    <property type="protein sequence ID" value="CAF2751685.1"/>
    <property type="molecule type" value="Genomic_DNA"/>
</dbReference>
<dbReference type="AlphaFoldDB" id="A0A7R8CB01"/>
<keyword evidence="2" id="KW-0813">Transport</keyword>
<keyword evidence="3" id="KW-0653">Protein transport</keyword>
<proteinExistence type="inferred from homology"/>
<keyword evidence="8" id="KW-1185">Reference proteome</keyword>
<gene>
    <name evidence="7" type="ORF">LSAA_1189</name>
</gene>
<protein>
    <submittedName>
        <fullName evidence="7">SNAP29</fullName>
    </submittedName>
</protein>
<dbReference type="Gene3D" id="1.20.5.110">
    <property type="match status" value="2"/>
</dbReference>
<feature type="coiled-coil region" evidence="5">
    <location>
        <begin position="66"/>
        <end position="96"/>
    </location>
</feature>
<dbReference type="OrthoDB" id="18679at2759"/>
<dbReference type="FunFam" id="1.20.5.110:FF:000041">
    <property type="entry name" value="Synaptosomal-associated protein 29"/>
    <property type="match status" value="1"/>
</dbReference>
<evidence type="ECO:0000313" key="8">
    <source>
        <dbReference type="Proteomes" id="UP000675881"/>
    </source>
</evidence>
<dbReference type="GO" id="GO:0015031">
    <property type="term" value="P:protein transport"/>
    <property type="evidence" value="ECO:0007669"/>
    <property type="project" value="UniProtKB-KW"/>
</dbReference>
<keyword evidence="4 5" id="KW-0175">Coiled coil</keyword>
<dbReference type="GO" id="GO:0005484">
    <property type="term" value="F:SNAP receptor activity"/>
    <property type="evidence" value="ECO:0007669"/>
    <property type="project" value="TreeGrafter"/>
</dbReference>
<feature type="compositionally biased region" description="Polar residues" evidence="6">
    <location>
        <begin position="156"/>
        <end position="170"/>
    </location>
</feature>
<evidence type="ECO:0000256" key="2">
    <source>
        <dbReference type="ARBA" id="ARBA00022448"/>
    </source>
</evidence>
<dbReference type="SMART" id="SM00397">
    <property type="entry name" value="t_SNARE"/>
    <property type="match status" value="2"/>
</dbReference>
<dbReference type="GO" id="GO:0019905">
    <property type="term" value="F:syntaxin binding"/>
    <property type="evidence" value="ECO:0007669"/>
    <property type="project" value="TreeGrafter"/>
</dbReference>
<evidence type="ECO:0000256" key="5">
    <source>
        <dbReference type="SAM" id="Coils"/>
    </source>
</evidence>
<dbReference type="GO" id="GO:0031629">
    <property type="term" value="P:synaptic vesicle fusion to presynaptic active zone membrane"/>
    <property type="evidence" value="ECO:0007669"/>
    <property type="project" value="TreeGrafter"/>
</dbReference>
<accession>A0A7R8CB01</accession>
<dbReference type="PANTHER" id="PTHR19305">
    <property type="entry name" value="SYNAPTOSOMAL ASSOCIATED PROTEIN"/>
    <property type="match status" value="1"/>
</dbReference>
<dbReference type="CDD" id="cd15887">
    <property type="entry name" value="SNARE_SNAP29N"/>
    <property type="match status" value="1"/>
</dbReference>
<feature type="compositionally biased region" description="Low complexity" evidence="6">
    <location>
        <begin position="143"/>
        <end position="154"/>
    </location>
</feature>
<dbReference type="InterPro" id="IPR000727">
    <property type="entry name" value="T_SNARE_dom"/>
</dbReference>
<dbReference type="PANTHER" id="PTHR19305:SF9">
    <property type="entry name" value="SYNAPTOSOMAL-ASSOCIATED PROTEIN 29"/>
    <property type="match status" value="1"/>
</dbReference>
<comment type="similarity">
    <text evidence="1">Belongs to the SNAP-25 family.</text>
</comment>
<feature type="region of interest" description="Disordered" evidence="6">
    <location>
        <begin position="1"/>
        <end position="32"/>
    </location>
</feature>
<feature type="compositionally biased region" description="Low complexity" evidence="6">
    <location>
        <begin position="121"/>
        <end position="130"/>
    </location>
</feature>
<dbReference type="CDD" id="cd15856">
    <property type="entry name" value="SNARE_SNAP29C"/>
    <property type="match status" value="1"/>
</dbReference>
<dbReference type="Pfam" id="PF12352">
    <property type="entry name" value="V-SNARE_C"/>
    <property type="match status" value="1"/>
</dbReference>
<name>A0A7R8CB01_LEPSM</name>
<evidence type="ECO:0000256" key="6">
    <source>
        <dbReference type="SAM" id="MobiDB-lite"/>
    </source>
</evidence>
<dbReference type="Proteomes" id="UP000675881">
    <property type="component" value="Chromosome 1"/>
</dbReference>
<evidence type="ECO:0000256" key="3">
    <source>
        <dbReference type="ARBA" id="ARBA00022927"/>
    </source>
</evidence>
<dbReference type="GO" id="GO:0005886">
    <property type="term" value="C:plasma membrane"/>
    <property type="evidence" value="ECO:0007669"/>
    <property type="project" value="TreeGrafter"/>
</dbReference>
<feature type="region of interest" description="Disordered" evidence="6">
    <location>
        <begin position="114"/>
        <end position="170"/>
    </location>
</feature>
<reference evidence="7" key="1">
    <citation type="submission" date="2021-02" db="EMBL/GenBank/DDBJ databases">
        <authorList>
            <person name="Bekaert M."/>
        </authorList>
    </citation>
    <scope>NUCLEOTIDE SEQUENCE</scope>
    <source>
        <strain evidence="7">IoA-00</strain>
    </source>
</reference>
<evidence type="ECO:0000313" key="7">
    <source>
        <dbReference type="EMBL" id="CAF2751685.1"/>
    </source>
</evidence>
<dbReference type="GO" id="GO:0031201">
    <property type="term" value="C:SNARE complex"/>
    <property type="evidence" value="ECO:0007669"/>
    <property type="project" value="TreeGrafter"/>
</dbReference>
<evidence type="ECO:0000256" key="1">
    <source>
        <dbReference type="ARBA" id="ARBA00009480"/>
    </source>
</evidence>
<organism evidence="7 8">
    <name type="scientific">Lepeophtheirus salmonis</name>
    <name type="common">Salmon louse</name>
    <name type="synonym">Caligus salmonis</name>
    <dbReference type="NCBI Taxonomy" id="72036"/>
    <lineage>
        <taxon>Eukaryota</taxon>
        <taxon>Metazoa</taxon>
        <taxon>Ecdysozoa</taxon>
        <taxon>Arthropoda</taxon>
        <taxon>Crustacea</taxon>
        <taxon>Multicrustacea</taxon>
        <taxon>Hexanauplia</taxon>
        <taxon>Copepoda</taxon>
        <taxon>Siphonostomatoida</taxon>
        <taxon>Caligidae</taxon>
        <taxon>Lepeophtheirus</taxon>
    </lineage>
</organism>
<evidence type="ECO:0000256" key="4">
    <source>
        <dbReference type="ARBA" id="ARBA00023054"/>
    </source>
</evidence>
<dbReference type="GO" id="GO:0016082">
    <property type="term" value="P:synaptic vesicle priming"/>
    <property type="evidence" value="ECO:0007669"/>
    <property type="project" value="TreeGrafter"/>
</dbReference>